<comment type="catalytic activity">
    <reaction evidence="9">
        <text>L-threonyl-[protein] + ATP = O-phospho-L-threonyl-[protein] + ADP + H(+)</text>
        <dbReference type="Rhea" id="RHEA:46608"/>
        <dbReference type="Rhea" id="RHEA-COMP:11060"/>
        <dbReference type="Rhea" id="RHEA-COMP:11605"/>
        <dbReference type="ChEBI" id="CHEBI:15378"/>
        <dbReference type="ChEBI" id="CHEBI:30013"/>
        <dbReference type="ChEBI" id="CHEBI:30616"/>
        <dbReference type="ChEBI" id="CHEBI:61977"/>
        <dbReference type="ChEBI" id="CHEBI:456216"/>
        <dbReference type="EC" id="2.7.11.22"/>
    </reaction>
</comment>
<evidence type="ECO:0000313" key="15">
    <source>
        <dbReference type="EMBL" id="EPY21926.1"/>
    </source>
</evidence>
<dbReference type="GO" id="GO:0051301">
    <property type="term" value="P:cell division"/>
    <property type="evidence" value="ECO:0007669"/>
    <property type="project" value="UniProtKB-KW"/>
</dbReference>
<keyword evidence="6 13" id="KW-0547">Nucleotide-binding</keyword>
<dbReference type="FunFam" id="3.30.200.20:FF:000375">
    <property type="entry name" value="Cell division related protein kinase 2"/>
    <property type="match status" value="1"/>
</dbReference>
<keyword evidence="3" id="KW-0723">Serine/threonine-protein kinase</keyword>
<dbReference type="GO" id="GO:0005524">
    <property type="term" value="F:ATP binding"/>
    <property type="evidence" value="ECO:0007669"/>
    <property type="project" value="UniProtKB-UniRule"/>
</dbReference>
<protein>
    <recommendedName>
        <fullName evidence="2">cyclin-dependent kinase</fullName>
        <ecNumber evidence="2">2.7.11.22</ecNumber>
    </recommendedName>
</protein>
<comment type="caution">
    <text evidence="15">The sequence shown here is derived from an EMBL/GenBank/DDBJ whole genome shotgun (WGS) entry which is preliminary data.</text>
</comment>
<keyword evidence="5" id="KW-0808">Transferase</keyword>
<dbReference type="SMART" id="SM00220">
    <property type="entry name" value="S_TKc"/>
    <property type="match status" value="1"/>
</dbReference>
<dbReference type="OrthoDB" id="1732493at2759"/>
<dbReference type="Proteomes" id="UP000015354">
    <property type="component" value="Unassembled WGS sequence"/>
</dbReference>
<dbReference type="EC" id="2.7.11.22" evidence="2"/>
<dbReference type="PROSITE" id="PS00107">
    <property type="entry name" value="PROTEIN_KINASE_ATP"/>
    <property type="match status" value="1"/>
</dbReference>
<dbReference type="InterPro" id="IPR050108">
    <property type="entry name" value="CDK"/>
</dbReference>
<dbReference type="Gene3D" id="1.10.510.10">
    <property type="entry name" value="Transferase(Phosphotransferase) domain 1"/>
    <property type="match status" value="1"/>
</dbReference>
<evidence type="ECO:0000256" key="3">
    <source>
        <dbReference type="ARBA" id="ARBA00022527"/>
    </source>
</evidence>
<evidence type="ECO:0000256" key="2">
    <source>
        <dbReference type="ARBA" id="ARBA00012425"/>
    </source>
</evidence>
<keyword evidence="4" id="KW-0597">Phosphoprotein</keyword>
<dbReference type="PANTHER" id="PTHR24056:SF527">
    <property type="entry name" value="CELL DIVISION CONTROL PROTEIN 2 HOMOLOG 2"/>
    <property type="match status" value="1"/>
</dbReference>
<dbReference type="EMBL" id="ATMH01008432">
    <property type="protein sequence ID" value="EPY21926.1"/>
    <property type="molecule type" value="Genomic_DNA"/>
</dbReference>
<gene>
    <name evidence="15" type="ORF">STCU_08432</name>
</gene>
<dbReference type="Pfam" id="PF00069">
    <property type="entry name" value="Pkinase"/>
    <property type="match status" value="1"/>
</dbReference>
<evidence type="ECO:0000256" key="6">
    <source>
        <dbReference type="ARBA" id="ARBA00022741"/>
    </source>
</evidence>
<dbReference type="FunFam" id="1.10.510.10:FF:000574">
    <property type="entry name" value="Cell division related protein kinase 2"/>
    <property type="match status" value="1"/>
</dbReference>
<keyword evidence="15" id="KW-0132">Cell division</keyword>
<dbReference type="GO" id="GO:0010468">
    <property type="term" value="P:regulation of gene expression"/>
    <property type="evidence" value="ECO:0007669"/>
    <property type="project" value="TreeGrafter"/>
</dbReference>
<evidence type="ECO:0000313" key="16">
    <source>
        <dbReference type="Proteomes" id="UP000015354"/>
    </source>
</evidence>
<keyword evidence="15" id="KW-0131">Cell cycle</keyword>
<comment type="function">
    <text evidence="11">Probably involved in the control of the cell cycle.</text>
</comment>
<evidence type="ECO:0000256" key="9">
    <source>
        <dbReference type="ARBA" id="ARBA00047811"/>
    </source>
</evidence>
<name>S9V4T4_9TRYP</name>
<evidence type="ECO:0000256" key="5">
    <source>
        <dbReference type="ARBA" id="ARBA00022679"/>
    </source>
</evidence>
<dbReference type="GO" id="GO:0007165">
    <property type="term" value="P:signal transduction"/>
    <property type="evidence" value="ECO:0007669"/>
    <property type="project" value="TreeGrafter"/>
</dbReference>
<evidence type="ECO:0000256" key="8">
    <source>
        <dbReference type="ARBA" id="ARBA00022840"/>
    </source>
</evidence>
<evidence type="ECO:0000256" key="1">
    <source>
        <dbReference type="ARBA" id="ARBA00006485"/>
    </source>
</evidence>
<dbReference type="SUPFAM" id="SSF56112">
    <property type="entry name" value="Protein kinase-like (PK-like)"/>
    <property type="match status" value="1"/>
</dbReference>
<evidence type="ECO:0000256" key="13">
    <source>
        <dbReference type="PROSITE-ProRule" id="PRU10141"/>
    </source>
</evidence>
<accession>S9V4T4</accession>
<proteinExistence type="inferred from homology"/>
<dbReference type="AlphaFoldDB" id="S9V4T4"/>
<dbReference type="InterPro" id="IPR000719">
    <property type="entry name" value="Prot_kinase_dom"/>
</dbReference>
<reference evidence="15 16" key="1">
    <citation type="journal article" date="2013" name="PLoS ONE">
        <title>Predicting the Proteins of Angomonas deanei, Strigomonas culicis and Their Respective Endosymbionts Reveals New Aspects of the Trypanosomatidae Family.</title>
        <authorList>
            <person name="Motta M.C."/>
            <person name="Martins A.C."/>
            <person name="de Souza S.S."/>
            <person name="Catta-Preta C.M."/>
            <person name="Silva R."/>
            <person name="Klein C.C."/>
            <person name="de Almeida L.G."/>
            <person name="de Lima Cunha O."/>
            <person name="Ciapina L.P."/>
            <person name="Brocchi M."/>
            <person name="Colabardini A.C."/>
            <person name="de Araujo Lima B."/>
            <person name="Machado C.R."/>
            <person name="de Almeida Soares C.M."/>
            <person name="Probst C.M."/>
            <person name="de Menezes C.B."/>
            <person name="Thompson C.E."/>
            <person name="Bartholomeu D.C."/>
            <person name="Gradia D.F."/>
            <person name="Pavoni D.P."/>
            <person name="Grisard E.C."/>
            <person name="Fantinatti-Garboggini F."/>
            <person name="Marchini F.K."/>
            <person name="Rodrigues-Luiz G.F."/>
            <person name="Wagner G."/>
            <person name="Goldman G.H."/>
            <person name="Fietto J.L."/>
            <person name="Elias M.C."/>
            <person name="Goldman M.H."/>
            <person name="Sagot M.F."/>
            <person name="Pereira M."/>
            <person name="Stoco P.H."/>
            <person name="de Mendonca-Neto R.P."/>
            <person name="Teixeira S.M."/>
            <person name="Maciel T.E."/>
            <person name="de Oliveira Mendes T.A."/>
            <person name="Urmenyi T.P."/>
            <person name="de Souza W."/>
            <person name="Schenkman S."/>
            <person name="de Vasconcelos A.T."/>
        </authorList>
    </citation>
    <scope>NUCLEOTIDE SEQUENCE [LARGE SCALE GENOMIC DNA]</scope>
</reference>
<keyword evidence="8 13" id="KW-0067">ATP-binding</keyword>
<dbReference type="PROSITE" id="PS50011">
    <property type="entry name" value="PROTEIN_KINASE_DOM"/>
    <property type="match status" value="1"/>
</dbReference>
<dbReference type="InterPro" id="IPR011009">
    <property type="entry name" value="Kinase-like_dom_sf"/>
</dbReference>
<evidence type="ECO:0000256" key="11">
    <source>
        <dbReference type="ARBA" id="ARBA00059987"/>
    </source>
</evidence>
<feature type="binding site" evidence="13">
    <location>
        <position position="88"/>
    </location>
    <ligand>
        <name>ATP</name>
        <dbReference type="ChEBI" id="CHEBI:30616"/>
    </ligand>
</feature>
<dbReference type="GO" id="GO:0010389">
    <property type="term" value="P:regulation of G2/M transition of mitotic cell cycle"/>
    <property type="evidence" value="ECO:0007669"/>
    <property type="project" value="TreeGrafter"/>
</dbReference>
<dbReference type="Gene3D" id="3.30.200.20">
    <property type="entry name" value="Phosphorylase Kinase, domain 1"/>
    <property type="match status" value="1"/>
</dbReference>
<feature type="domain" description="Protein kinase" evidence="14">
    <location>
        <begin position="59"/>
        <end position="341"/>
    </location>
</feature>
<evidence type="ECO:0000256" key="7">
    <source>
        <dbReference type="ARBA" id="ARBA00022777"/>
    </source>
</evidence>
<dbReference type="InterPro" id="IPR017441">
    <property type="entry name" value="Protein_kinase_ATP_BS"/>
</dbReference>
<sequence length="361" mass="41572">MASAFPTTGIAATSVAKLPADRRHDSNYDDDEEQQQQQHLYNVACSGRGTLPTSSVERYERRGKIGQGSYGKVFQCRDRVTDRLVAIKEISWNCEDEGLPSSALREVALLKEVQHPNMVRLIDTIMEGKKFLLVFEYLDKDLNHLLASRKTPLVGSKLKTIMFQLLTGLHACHSRRIVHRDIKPQNILSNREETVFKLADFGLGRAFAVPQQTYTNEVMTLYYRAPEVLLGERHYLPAVDMWSMGCVLAELARHRTMFAGEGAFTQLIAIFRELGTPDEVSWPGVTLLPHYNTQFPKWRRKDLQQLLPTLDRDGIDLLDGMFRYKPEERISAYEALQHPWFDEVRDDCLCTLQRQMLEQYY</sequence>
<dbReference type="PANTHER" id="PTHR24056">
    <property type="entry name" value="CELL DIVISION PROTEIN KINASE"/>
    <property type="match status" value="1"/>
</dbReference>
<keyword evidence="7" id="KW-0418">Kinase</keyword>
<organism evidence="15 16">
    <name type="scientific">Strigomonas culicis</name>
    <dbReference type="NCBI Taxonomy" id="28005"/>
    <lineage>
        <taxon>Eukaryota</taxon>
        <taxon>Discoba</taxon>
        <taxon>Euglenozoa</taxon>
        <taxon>Kinetoplastea</taxon>
        <taxon>Metakinetoplastina</taxon>
        <taxon>Trypanosomatida</taxon>
        <taxon>Trypanosomatidae</taxon>
        <taxon>Strigomonadinae</taxon>
        <taxon>Strigomonas</taxon>
    </lineage>
</organism>
<dbReference type="GO" id="GO:0005634">
    <property type="term" value="C:nucleus"/>
    <property type="evidence" value="ECO:0007669"/>
    <property type="project" value="TreeGrafter"/>
</dbReference>
<evidence type="ECO:0000259" key="14">
    <source>
        <dbReference type="PROSITE" id="PS50011"/>
    </source>
</evidence>
<comment type="catalytic activity">
    <reaction evidence="10">
        <text>L-seryl-[protein] + ATP = O-phospho-L-seryl-[protein] + ADP + H(+)</text>
        <dbReference type="Rhea" id="RHEA:17989"/>
        <dbReference type="Rhea" id="RHEA-COMP:9863"/>
        <dbReference type="Rhea" id="RHEA-COMP:11604"/>
        <dbReference type="ChEBI" id="CHEBI:15378"/>
        <dbReference type="ChEBI" id="CHEBI:29999"/>
        <dbReference type="ChEBI" id="CHEBI:30616"/>
        <dbReference type="ChEBI" id="CHEBI:83421"/>
        <dbReference type="ChEBI" id="CHEBI:456216"/>
        <dbReference type="EC" id="2.7.11.22"/>
    </reaction>
</comment>
<keyword evidence="16" id="KW-1185">Reference proteome</keyword>
<dbReference type="GO" id="GO:0000082">
    <property type="term" value="P:G1/S transition of mitotic cell cycle"/>
    <property type="evidence" value="ECO:0007669"/>
    <property type="project" value="TreeGrafter"/>
</dbReference>
<evidence type="ECO:0000256" key="12">
    <source>
        <dbReference type="ARBA" id="ARBA00064639"/>
    </source>
</evidence>
<evidence type="ECO:0000256" key="10">
    <source>
        <dbReference type="ARBA" id="ARBA00048367"/>
    </source>
</evidence>
<dbReference type="GO" id="GO:0005737">
    <property type="term" value="C:cytoplasm"/>
    <property type="evidence" value="ECO:0007669"/>
    <property type="project" value="TreeGrafter"/>
</dbReference>
<evidence type="ECO:0000256" key="4">
    <source>
        <dbReference type="ARBA" id="ARBA00022553"/>
    </source>
</evidence>
<dbReference type="GO" id="GO:0004693">
    <property type="term" value="F:cyclin-dependent protein serine/threonine kinase activity"/>
    <property type="evidence" value="ECO:0007669"/>
    <property type="project" value="UniProtKB-EC"/>
</dbReference>
<dbReference type="GO" id="GO:0030332">
    <property type="term" value="F:cyclin binding"/>
    <property type="evidence" value="ECO:0007669"/>
    <property type="project" value="TreeGrafter"/>
</dbReference>
<dbReference type="CDD" id="cd07829">
    <property type="entry name" value="STKc_CDK_like"/>
    <property type="match status" value="1"/>
</dbReference>
<comment type="subunit">
    <text evidence="12">Forms a stable but non-covalent complex with a regulatory subunit and with a cyclin.</text>
</comment>
<comment type="similarity">
    <text evidence="1">Belongs to the protein kinase superfamily. CMGC Ser/Thr protein kinase family. CDC2/CDKX subfamily.</text>
</comment>
<dbReference type="GO" id="GO:0000307">
    <property type="term" value="C:cyclin-dependent protein kinase holoenzyme complex"/>
    <property type="evidence" value="ECO:0007669"/>
    <property type="project" value="TreeGrafter"/>
</dbReference>